<accession>A0A835SX97</accession>
<protein>
    <submittedName>
        <fullName evidence="2">Uncharacterized protein</fullName>
    </submittedName>
</protein>
<keyword evidence="1" id="KW-0732">Signal</keyword>
<dbReference type="Proteomes" id="UP000650467">
    <property type="component" value="Unassembled WGS sequence"/>
</dbReference>
<dbReference type="EMBL" id="JAEHOC010000039">
    <property type="protein sequence ID" value="KAG2427551.1"/>
    <property type="molecule type" value="Genomic_DNA"/>
</dbReference>
<feature type="signal peptide" evidence="1">
    <location>
        <begin position="1"/>
        <end position="21"/>
    </location>
</feature>
<evidence type="ECO:0000313" key="3">
    <source>
        <dbReference type="Proteomes" id="UP000650467"/>
    </source>
</evidence>
<dbReference type="OrthoDB" id="525405at2759"/>
<feature type="chain" id="PRO_5032684700" evidence="1">
    <location>
        <begin position="22"/>
        <end position="353"/>
    </location>
</feature>
<evidence type="ECO:0000256" key="1">
    <source>
        <dbReference type="SAM" id="SignalP"/>
    </source>
</evidence>
<proteinExistence type="predicted"/>
<name>A0A835SX97_CHLIN</name>
<dbReference type="AlphaFoldDB" id="A0A835SX97"/>
<organism evidence="2 3">
    <name type="scientific">Chlamydomonas incerta</name>
    <dbReference type="NCBI Taxonomy" id="51695"/>
    <lineage>
        <taxon>Eukaryota</taxon>
        <taxon>Viridiplantae</taxon>
        <taxon>Chlorophyta</taxon>
        <taxon>core chlorophytes</taxon>
        <taxon>Chlorophyceae</taxon>
        <taxon>CS clade</taxon>
        <taxon>Chlamydomonadales</taxon>
        <taxon>Chlamydomonadaceae</taxon>
        <taxon>Chlamydomonas</taxon>
    </lineage>
</organism>
<evidence type="ECO:0000313" key="2">
    <source>
        <dbReference type="EMBL" id="KAG2427551.1"/>
    </source>
</evidence>
<reference evidence="2" key="1">
    <citation type="journal article" date="2020" name="bioRxiv">
        <title>Comparative genomics of Chlamydomonas.</title>
        <authorList>
            <person name="Craig R.J."/>
            <person name="Hasan A.R."/>
            <person name="Ness R.W."/>
            <person name="Keightley P.D."/>
        </authorList>
    </citation>
    <scope>NUCLEOTIDE SEQUENCE</scope>
    <source>
        <strain evidence="2">SAG 7.73</strain>
    </source>
</reference>
<comment type="caution">
    <text evidence="2">The sequence shown here is derived from an EMBL/GenBank/DDBJ whole genome shotgun (WGS) entry which is preliminary data.</text>
</comment>
<gene>
    <name evidence="2" type="ORF">HXX76_012205</name>
</gene>
<sequence>MARSSVLPVVVVLAFLGLALAGRSLEQPAARRSTLAGSLTPSGWSHALRVKGGKWCGLRDFPPLPDGYGVSRLYCPWNAYDHNWMWRVIKATGTGPITSGDEVLLYINNPMLKYCRSTSLVECGYGQSNATKFVVEKDTGSGAINFATDSVVLKAAGKYCKLVGAKHSQTLKCNVAAKGSATVFQLPAASFTNTQLINQLSLSACGADFFYDGDGEALVGCGTPRGPGFTINNTVALGTPGAPVVTAGVNVTFKAYDNLYSYQVSVWKVDKNGNVWYDVNNTRGTSQWFVLERLTGAATGGEVTTKTNVALKSASNGKYCGIPLGNIDGDMKCDLAGPLSALPAGYKYTYIVI</sequence>
<keyword evidence="3" id="KW-1185">Reference proteome</keyword>